<organism evidence="3">
    <name type="scientific">Cryptosporidium hominis</name>
    <dbReference type="NCBI Taxonomy" id="237895"/>
    <lineage>
        <taxon>Eukaryota</taxon>
        <taxon>Sar</taxon>
        <taxon>Alveolata</taxon>
        <taxon>Apicomplexa</taxon>
        <taxon>Conoidasida</taxon>
        <taxon>Coccidia</taxon>
        <taxon>Eucoccidiorida</taxon>
        <taxon>Eimeriorina</taxon>
        <taxon>Cryptosporidiidae</taxon>
        <taxon>Cryptosporidium</taxon>
    </lineage>
</organism>
<feature type="signal peptide" evidence="1">
    <location>
        <begin position="1"/>
        <end position="23"/>
    </location>
</feature>
<evidence type="ECO:0000313" key="3">
    <source>
        <dbReference type="EMBL" id="CUV06420.1"/>
    </source>
</evidence>
<proteinExistence type="predicted"/>
<dbReference type="VEuPathDB" id="CryptoDB:ChTU502y2012_410g0075"/>
<reference evidence="3" key="1">
    <citation type="submission" date="2015-08" db="EMBL/GenBank/DDBJ databases">
        <authorList>
            <person name="Babu N.S."/>
            <person name="Beckwith C.J."/>
            <person name="Beseler K.G."/>
            <person name="Brison A."/>
            <person name="Carone J.V."/>
            <person name="Caskin T.P."/>
            <person name="Diamond M."/>
            <person name="Durham M.E."/>
            <person name="Foxe J.M."/>
            <person name="Go M."/>
            <person name="Henderson B.A."/>
            <person name="Jones I.B."/>
            <person name="McGettigan J.A."/>
            <person name="Micheletti S.J."/>
            <person name="Nasrallah M.E."/>
            <person name="Ortiz D."/>
            <person name="Piller C.R."/>
            <person name="Privatt S.R."/>
            <person name="Schneider S.L."/>
            <person name="Sharp S."/>
            <person name="Smith T.C."/>
            <person name="Stanton J.D."/>
            <person name="Ullery H.E."/>
            <person name="Wilson R.J."/>
            <person name="Serrano M.G."/>
            <person name="Buck G."/>
            <person name="Lee V."/>
            <person name="Wang Y."/>
            <person name="Carvalho R."/>
            <person name="Voegtly L."/>
            <person name="Shi R."/>
            <person name="Duckworth R."/>
            <person name="Johnson A."/>
            <person name="Loviza R."/>
            <person name="Walstead R."/>
            <person name="Shah Z."/>
            <person name="Kiflezghi M."/>
            <person name="Wade K."/>
            <person name="Ball S.L."/>
            <person name="Bradley K.W."/>
            <person name="Asai D.J."/>
            <person name="Bowman C.A."/>
            <person name="Russell D.A."/>
            <person name="Pope W.H."/>
            <person name="Jacobs-Sera D."/>
            <person name="Hendrix R.W."/>
            <person name="Hatfull G.F."/>
        </authorList>
    </citation>
    <scope>NUCLEOTIDE SEQUENCE [LARGE SCALE GENOMIC DNA]</scope>
</reference>
<name>A0A0S4TG04_CRYHO</name>
<dbReference type="VEuPathDB" id="CryptoDB:Chro.50023"/>
<dbReference type="EMBL" id="LN877951">
    <property type="protein sequence ID" value="CUV06420.1"/>
    <property type="molecule type" value="Genomic_DNA"/>
</dbReference>
<sequence>MRFCVTLISVIAALLCASTSVLSMEQKSLRQSKTELFTKVGLFVEGFTLDSVARTKMAIEKGLQQVEIVDLTLEDLKALPTSHGIQLFVAPSEMSTGLESVAKEGVAIISGFVHKGAFFFSQLDSSSTLCKEFDYEGVKTSNFPFIYDGVCAGPITKSGPMETECRAITAHVDSRTKMVTYNNLFVHKGFYFVDAESKKNCKILASATPRDNSETLIEFRSNADAKAIIVACKYGSGAAILSGVQLDQNAAFLKGYIARHPENTHVKNVAESLSDVSEFTKSLLHFVVMMKVTAALE</sequence>
<dbReference type="Proteomes" id="UP000199752">
    <property type="component" value="Chromosome 5"/>
</dbReference>
<dbReference type="Pfam" id="PF09825">
    <property type="entry name" value="BPL_N"/>
    <property type="match status" value="1"/>
</dbReference>
<dbReference type="VEuPathDB" id="CryptoDB:GY17_00001631"/>
<dbReference type="OrthoDB" id="10250105at2759"/>
<protein>
    <recommendedName>
        <fullName evidence="2">Biotin-protein ligase N-terminal domain-containing protein</fullName>
    </recommendedName>
</protein>
<evidence type="ECO:0000259" key="2">
    <source>
        <dbReference type="Pfam" id="PF09825"/>
    </source>
</evidence>
<evidence type="ECO:0000256" key="1">
    <source>
        <dbReference type="SAM" id="SignalP"/>
    </source>
</evidence>
<dbReference type="AlphaFoldDB" id="A0A0S4TG04"/>
<gene>
    <name evidence="3" type="ORF">CHUDEA5_3490</name>
</gene>
<dbReference type="InterPro" id="IPR019197">
    <property type="entry name" value="Biotin-prot_ligase_N"/>
</dbReference>
<dbReference type="VEuPathDB" id="CryptoDB:CHUDEA5_3490"/>
<keyword evidence="1" id="KW-0732">Signal</keyword>
<feature type="chain" id="PRO_5006627659" description="Biotin-protein ligase N-terminal domain-containing protein" evidence="1">
    <location>
        <begin position="24"/>
        <end position="297"/>
    </location>
</feature>
<accession>A0A0S4TG04</accession>
<feature type="domain" description="Biotin-protein ligase N-terminal" evidence="2">
    <location>
        <begin position="46"/>
        <end position="286"/>
    </location>
</feature>